<reference evidence="1 2" key="1">
    <citation type="submission" date="2016-10" db="EMBL/GenBank/DDBJ databases">
        <authorList>
            <person name="de Groot N.N."/>
        </authorList>
    </citation>
    <scope>NUCLEOTIDE SEQUENCE [LARGE SCALE GENOMIC DNA]</scope>
    <source>
        <strain evidence="1 2">ML2</strain>
    </source>
</reference>
<evidence type="ECO:0000313" key="2">
    <source>
        <dbReference type="Proteomes" id="UP000181899"/>
    </source>
</evidence>
<dbReference type="AlphaFoldDB" id="A0A1I4YRB7"/>
<sequence>MKEKLAPIHFIQHQRIHLQEQLESYLAGKFGMEKKLNDLENHHGTPSTDVMLSDQIDHDNIHGWLEGHLIANEKRLSELLAEIMNDTNLSALHEAYNGFGHNLGATLKPSVSVQNGEELYQLLQSVLLDGMPCDKVNKLVDASEHHLVFSSLKDLHAPYYENAGLSPALYHELRKSFLDGFLKELNLGTYSYSLEEGAIIHKVVLS</sequence>
<dbReference type="EMBL" id="FOVK01000001">
    <property type="protein sequence ID" value="SFN40588.1"/>
    <property type="molecule type" value="Genomic_DNA"/>
</dbReference>
<evidence type="ECO:0000313" key="1">
    <source>
        <dbReference type="EMBL" id="SFN40588.1"/>
    </source>
</evidence>
<protein>
    <submittedName>
        <fullName evidence="1">Uncharacterized protein</fullName>
    </submittedName>
</protein>
<dbReference type="STRING" id="398199.SAMN05421804_101344"/>
<keyword evidence="2" id="KW-1185">Reference proteome</keyword>
<dbReference type="Proteomes" id="UP000181899">
    <property type="component" value="Unassembled WGS sequence"/>
</dbReference>
<accession>A0A1I4YRB7</accession>
<organism evidence="1 2">
    <name type="scientific">Proteiniclasticum ruminis</name>
    <dbReference type="NCBI Taxonomy" id="398199"/>
    <lineage>
        <taxon>Bacteria</taxon>
        <taxon>Bacillati</taxon>
        <taxon>Bacillota</taxon>
        <taxon>Clostridia</taxon>
        <taxon>Eubacteriales</taxon>
        <taxon>Clostridiaceae</taxon>
        <taxon>Proteiniclasticum</taxon>
    </lineage>
</organism>
<gene>
    <name evidence="1" type="ORF">SAMN04488695_101753</name>
</gene>
<proteinExistence type="predicted"/>
<dbReference type="RefSeq" id="WP_074910463.1">
    <property type="nucleotide sequence ID" value="NZ_FOVK01000001.1"/>
</dbReference>
<name>A0A1I4YRB7_9CLOT</name>
<dbReference type="OrthoDB" id="9777242at2"/>